<dbReference type="GO" id="GO:0005886">
    <property type="term" value="C:plasma membrane"/>
    <property type="evidence" value="ECO:0007669"/>
    <property type="project" value="TreeGrafter"/>
</dbReference>
<evidence type="ECO:0000313" key="12">
    <source>
        <dbReference type="Proteomes" id="UP000430021"/>
    </source>
</evidence>
<dbReference type="Proteomes" id="UP000430021">
    <property type="component" value="Unassembled WGS sequence"/>
</dbReference>
<keyword evidence="13" id="KW-1185">Reference proteome</keyword>
<keyword evidence="8" id="KW-0472">Membrane</keyword>
<evidence type="ECO:0000256" key="2">
    <source>
        <dbReference type="ARBA" id="ARBA00022485"/>
    </source>
</evidence>
<evidence type="ECO:0000256" key="5">
    <source>
        <dbReference type="ARBA" id="ARBA00023004"/>
    </source>
</evidence>
<dbReference type="OrthoDB" id="9811700at2"/>
<dbReference type="GO" id="GO:0046872">
    <property type="term" value="F:metal ion binding"/>
    <property type="evidence" value="ECO:0007669"/>
    <property type="project" value="UniProtKB-KW"/>
</dbReference>
<feature type="transmembrane region" description="Helical" evidence="8">
    <location>
        <begin position="122"/>
        <end position="143"/>
    </location>
</feature>
<comment type="caution">
    <text evidence="11">The sequence shown here is derived from an EMBL/GenBank/DDBJ whole genome shotgun (WGS) entry which is preliminary data.</text>
</comment>
<evidence type="ECO:0000259" key="9">
    <source>
        <dbReference type="PROSITE" id="PS51379"/>
    </source>
</evidence>
<evidence type="ECO:0000313" key="10">
    <source>
        <dbReference type="EMBL" id="MBB3776735.1"/>
    </source>
</evidence>
<evidence type="ECO:0000256" key="6">
    <source>
        <dbReference type="ARBA" id="ARBA00023014"/>
    </source>
</evidence>
<keyword evidence="3" id="KW-0479">Metal-binding</keyword>
<dbReference type="PANTHER" id="PTHR30176:SF3">
    <property type="entry name" value="FERREDOXIN-TYPE PROTEIN NAPH"/>
    <property type="match status" value="1"/>
</dbReference>
<evidence type="ECO:0000256" key="4">
    <source>
        <dbReference type="ARBA" id="ARBA00022982"/>
    </source>
</evidence>
<name>A0A6I4UPR5_9SPHN</name>
<feature type="region of interest" description="Disordered" evidence="7">
    <location>
        <begin position="1"/>
        <end position="27"/>
    </location>
</feature>
<organism evidence="11 12">
    <name type="scientific">Erythrobacter ramosus</name>
    <dbReference type="NCBI Taxonomy" id="35811"/>
    <lineage>
        <taxon>Bacteria</taxon>
        <taxon>Pseudomonadati</taxon>
        <taxon>Pseudomonadota</taxon>
        <taxon>Alphaproteobacteria</taxon>
        <taxon>Sphingomonadales</taxon>
        <taxon>Erythrobacteraceae</taxon>
        <taxon>Erythrobacter/Porphyrobacter group</taxon>
        <taxon>Erythrobacter</taxon>
    </lineage>
</organism>
<dbReference type="PROSITE" id="PS51379">
    <property type="entry name" value="4FE4S_FER_2"/>
    <property type="match status" value="1"/>
</dbReference>
<proteinExistence type="predicted"/>
<dbReference type="InterPro" id="IPR017900">
    <property type="entry name" value="4Fe4S_Fe_S_CS"/>
</dbReference>
<dbReference type="PANTHER" id="PTHR30176">
    <property type="entry name" value="FERREDOXIN-TYPE PROTEIN NAPH"/>
    <property type="match status" value="1"/>
</dbReference>
<feature type="domain" description="4Fe-4S ferredoxin-type" evidence="9">
    <location>
        <begin position="290"/>
        <end position="322"/>
    </location>
</feature>
<dbReference type="InterPro" id="IPR014116">
    <property type="entry name" value="Cyt_c_oxidase_cbb3_FixG"/>
</dbReference>
<reference evidence="11 12" key="1">
    <citation type="submission" date="2019-12" db="EMBL/GenBank/DDBJ databases">
        <title>Genomic-based taxomic classification of the family Erythrobacteraceae.</title>
        <authorList>
            <person name="Xu L."/>
        </authorList>
    </citation>
    <scope>NUCLEOTIDE SEQUENCE [LARGE SCALE GENOMIC DNA]</scope>
    <source>
        <strain evidence="11 12">JCM 10282</strain>
    </source>
</reference>
<dbReference type="Gene3D" id="1.10.1060.10">
    <property type="entry name" value="Alpha-helical ferredoxin"/>
    <property type="match status" value="1"/>
</dbReference>
<feature type="transmembrane region" description="Helical" evidence="8">
    <location>
        <begin position="232"/>
        <end position="250"/>
    </location>
</feature>
<evidence type="ECO:0000313" key="13">
    <source>
        <dbReference type="Proteomes" id="UP000548685"/>
    </source>
</evidence>
<dbReference type="EMBL" id="WTYB01000003">
    <property type="protein sequence ID" value="MXP39589.1"/>
    <property type="molecule type" value="Genomic_DNA"/>
</dbReference>
<evidence type="ECO:0000256" key="7">
    <source>
        <dbReference type="SAM" id="MobiDB-lite"/>
    </source>
</evidence>
<accession>A0A6I4UPR5</accession>
<dbReference type="Pfam" id="PF12801">
    <property type="entry name" value="Fer4_5"/>
    <property type="match status" value="1"/>
</dbReference>
<dbReference type="Gene3D" id="2.60.40.10">
    <property type="entry name" value="Immunoglobulins"/>
    <property type="match status" value="1"/>
</dbReference>
<protein>
    <submittedName>
        <fullName evidence="11">Cytochrome c oxidase accessory protein CcoG</fullName>
    </submittedName>
    <submittedName>
        <fullName evidence="10">Cytochrome c oxidase accessory protein FixG</fullName>
    </submittedName>
</protein>
<gene>
    <name evidence="11" type="primary">ccoG</name>
    <name evidence="10" type="ORF">FHS52_002727</name>
    <name evidence="11" type="ORF">GRI59_13350</name>
</gene>
<keyword evidence="5" id="KW-0408">Iron</keyword>
<evidence type="ECO:0000256" key="1">
    <source>
        <dbReference type="ARBA" id="ARBA00022448"/>
    </source>
</evidence>
<feature type="transmembrane region" description="Helical" evidence="8">
    <location>
        <begin position="70"/>
        <end position="88"/>
    </location>
</feature>
<reference evidence="10 13" key="2">
    <citation type="submission" date="2020-08" db="EMBL/GenBank/DDBJ databases">
        <title>Genomic Encyclopedia of Type Strains, Phase IV (KMG-IV): sequencing the most valuable type-strain genomes for metagenomic binning, comparative biology and taxonomic classification.</title>
        <authorList>
            <person name="Goeker M."/>
        </authorList>
    </citation>
    <scope>NUCLEOTIDE SEQUENCE [LARGE SCALE GENOMIC DNA]</scope>
    <source>
        <strain evidence="10 13">DSM 8510</strain>
    </source>
</reference>
<dbReference type="InterPro" id="IPR013783">
    <property type="entry name" value="Ig-like_fold"/>
</dbReference>
<dbReference type="InterPro" id="IPR017896">
    <property type="entry name" value="4Fe4S_Fe-S-bd"/>
</dbReference>
<keyword evidence="8" id="KW-1133">Transmembrane helix</keyword>
<dbReference type="InterPro" id="IPR009051">
    <property type="entry name" value="Helical_ferredxn"/>
</dbReference>
<evidence type="ECO:0000256" key="3">
    <source>
        <dbReference type="ARBA" id="ARBA00022723"/>
    </source>
</evidence>
<keyword evidence="8" id="KW-0812">Transmembrane</keyword>
<dbReference type="InterPro" id="IPR032879">
    <property type="entry name" value="FixG_C"/>
</dbReference>
<dbReference type="PROSITE" id="PS00198">
    <property type="entry name" value="4FE4S_FER_1"/>
    <property type="match status" value="1"/>
</dbReference>
<dbReference type="NCBIfam" id="TIGR02745">
    <property type="entry name" value="ccoG_rdxA_fixG"/>
    <property type="match status" value="1"/>
</dbReference>
<dbReference type="EMBL" id="JACICE010000003">
    <property type="protein sequence ID" value="MBB3776735.1"/>
    <property type="molecule type" value="Genomic_DNA"/>
</dbReference>
<dbReference type="Pfam" id="PF13746">
    <property type="entry name" value="Fer4_18"/>
    <property type="match status" value="1"/>
</dbReference>
<evidence type="ECO:0000256" key="8">
    <source>
        <dbReference type="SAM" id="Phobius"/>
    </source>
</evidence>
<keyword evidence="6" id="KW-0411">Iron-sulfur</keyword>
<keyword evidence="2" id="KW-0004">4Fe-4S</keyword>
<dbReference type="SUPFAM" id="SSF54862">
    <property type="entry name" value="4Fe-4S ferredoxins"/>
    <property type="match status" value="1"/>
</dbReference>
<dbReference type="Pfam" id="PF11614">
    <property type="entry name" value="FixG_C"/>
    <property type="match status" value="1"/>
</dbReference>
<evidence type="ECO:0000313" key="11">
    <source>
        <dbReference type="EMBL" id="MXP39589.1"/>
    </source>
</evidence>
<feature type="transmembrane region" description="Helical" evidence="8">
    <location>
        <begin position="379"/>
        <end position="398"/>
    </location>
</feature>
<sequence length="525" mass="58242">MADPKDLARPQPQAGQPRDWSGALGSVTDAAPAGPASAVTAEDAGFMGSALYEKGKTVHNKRIDGPFRRFKWLVMLVTLAIYYITPWIRWDRGPYAPDQAVLIDLANRRFYMFDIEIWPHEFYFVAGMLIMAGIGLFIVTSAVGRAWCGYACPQTVWTDVFQHVDRFFDGDRNARARLDKAPWTVSKTARRLAKWAVYLAIAFWTGGAWIMYFADAPTLTVDFWTGNAAPVAYATVAILTGTTFWLGGFMREQVCIYMCPWPRIQTAMLDEKSLIVTYKDWRGEQRGSLKKAAKNPDQFGDCIDCNMCVAVCPTGVDIREGQQIGCITCGLCIDACDKVMAEVGRPRGLIDYATLDQCKAEAAGAPATPAWKALLRPRIFIYFGVWGAIGAGLLFALGTRTHTDLTVSPDRNPPYMLLKDGSVRNAYTLRLRNMEARPRDMEIAMLGLPRGAVMWTDAVSVENAAPVQVIAVPANETKIVRAYVMLPPGTDEDDSEHFAFRLTSLDEQGEQDIAETTFAMPEDDE</sequence>
<keyword evidence="4" id="KW-0249">Electron transport</keyword>
<dbReference type="Proteomes" id="UP000548685">
    <property type="component" value="Unassembled WGS sequence"/>
</dbReference>
<dbReference type="AlphaFoldDB" id="A0A6I4UPR5"/>
<dbReference type="GO" id="GO:0051539">
    <property type="term" value="F:4 iron, 4 sulfur cluster binding"/>
    <property type="evidence" value="ECO:0007669"/>
    <property type="project" value="UniProtKB-KW"/>
</dbReference>
<keyword evidence="1" id="KW-0813">Transport</keyword>
<dbReference type="InterPro" id="IPR051684">
    <property type="entry name" value="Electron_Trans/Redox"/>
</dbReference>
<feature type="transmembrane region" description="Helical" evidence="8">
    <location>
        <begin position="195"/>
        <end position="212"/>
    </location>
</feature>